<dbReference type="InterPro" id="IPR000674">
    <property type="entry name" value="Ald_Oxase/Xan_DH_a/b"/>
</dbReference>
<dbReference type="InterPro" id="IPR012368">
    <property type="entry name" value="OxRdtase_Mopterin-bd_su_IorB"/>
</dbReference>
<dbReference type="Pfam" id="PF20256">
    <property type="entry name" value="MoCoBD_2"/>
    <property type="match status" value="2"/>
</dbReference>
<dbReference type="RefSeq" id="WP_010794742.1">
    <property type="nucleotide sequence ID" value="NZ_FQYS01000009.1"/>
</dbReference>
<dbReference type="GO" id="GO:0047121">
    <property type="term" value="F:isoquinoline 1-oxidoreductase activity"/>
    <property type="evidence" value="ECO:0007669"/>
    <property type="project" value="UniProtKB-EC"/>
</dbReference>
<protein>
    <submittedName>
        <fullName evidence="4">Aldehyde dehydrogenase</fullName>
        <ecNumber evidence="4">1.3.99.16</ecNumber>
    </submittedName>
    <submittedName>
        <fullName evidence="3">Xanthine dehydrogenase family protein molybdopterin-binding subunit</fullName>
    </submittedName>
</protein>
<dbReference type="EMBL" id="JADMCD010000009">
    <property type="protein sequence ID" value="MBF8642414.1"/>
    <property type="molecule type" value="Genomic_DNA"/>
</dbReference>
<feature type="signal peptide" evidence="1">
    <location>
        <begin position="1"/>
        <end position="28"/>
    </location>
</feature>
<dbReference type="AlphaFoldDB" id="A0A2X2EI15"/>
<dbReference type="EMBL" id="UAUF01000012">
    <property type="protein sequence ID" value="SPZ07829.1"/>
    <property type="molecule type" value="Genomic_DNA"/>
</dbReference>
<evidence type="ECO:0000313" key="3">
    <source>
        <dbReference type="EMBL" id="MBF8642414.1"/>
    </source>
</evidence>
<dbReference type="SMART" id="SM01008">
    <property type="entry name" value="Ald_Xan_dh_C"/>
    <property type="match status" value="1"/>
</dbReference>
<keyword evidence="6" id="KW-1185">Reference proteome</keyword>
<keyword evidence="1" id="KW-0732">Signal</keyword>
<dbReference type="InterPro" id="IPR046867">
    <property type="entry name" value="AldOxase/xan_DH_MoCoBD2"/>
</dbReference>
<dbReference type="PANTHER" id="PTHR47495:SF1">
    <property type="entry name" value="BLL3820 PROTEIN"/>
    <property type="match status" value="1"/>
</dbReference>
<gene>
    <name evidence="4" type="primary">iorB_2</name>
    <name evidence="3" type="ORF">IRZ65_17185</name>
    <name evidence="4" type="ORF">NCTC11842_02533</name>
</gene>
<organism evidence="4 5">
    <name type="scientific">Pseudomonas luteola</name>
    <dbReference type="NCBI Taxonomy" id="47886"/>
    <lineage>
        <taxon>Bacteria</taxon>
        <taxon>Pseudomonadati</taxon>
        <taxon>Pseudomonadota</taxon>
        <taxon>Gammaproteobacteria</taxon>
        <taxon>Pseudomonadales</taxon>
        <taxon>Pseudomonadaceae</taxon>
        <taxon>Pseudomonas</taxon>
    </lineage>
</organism>
<reference evidence="3 6" key="2">
    <citation type="submission" date="2020-10" db="EMBL/GenBank/DDBJ databases">
        <title>Genome sequences of Pseudomonas isolates.</title>
        <authorList>
            <person name="Wessels L."/>
            <person name="Reich F."/>
            <person name="Hammerl J."/>
        </authorList>
    </citation>
    <scope>NUCLEOTIDE SEQUENCE [LARGE SCALE GENOMIC DNA]</scope>
    <source>
        <strain evidence="3 6">20-MO00624-0</strain>
    </source>
</reference>
<dbReference type="InterPro" id="IPR052516">
    <property type="entry name" value="N-heterocyclic_Hydroxylase"/>
</dbReference>
<dbReference type="InterPro" id="IPR006311">
    <property type="entry name" value="TAT_signal"/>
</dbReference>
<dbReference type="SUPFAM" id="SSF56003">
    <property type="entry name" value="Molybdenum cofactor-binding domain"/>
    <property type="match status" value="2"/>
</dbReference>
<dbReference type="PANTHER" id="PTHR47495">
    <property type="entry name" value="ALDEHYDE DEHYDROGENASE"/>
    <property type="match status" value="1"/>
</dbReference>
<dbReference type="EC" id="1.3.99.16" evidence="4"/>
<dbReference type="Gene3D" id="3.30.365.10">
    <property type="entry name" value="Aldehyde oxidase/xanthine dehydrogenase, molybdopterin binding domain"/>
    <property type="match status" value="4"/>
</dbReference>
<dbReference type="InterPro" id="IPR037165">
    <property type="entry name" value="AldOxase/xan_DH_Mopterin-bd_sf"/>
</dbReference>
<dbReference type="Proteomes" id="UP000626180">
    <property type="component" value="Unassembled WGS sequence"/>
</dbReference>
<evidence type="ECO:0000313" key="4">
    <source>
        <dbReference type="EMBL" id="SPZ07829.1"/>
    </source>
</evidence>
<dbReference type="Proteomes" id="UP000250443">
    <property type="component" value="Unassembled WGS sequence"/>
</dbReference>
<evidence type="ECO:0000313" key="6">
    <source>
        <dbReference type="Proteomes" id="UP000626180"/>
    </source>
</evidence>
<evidence type="ECO:0000313" key="5">
    <source>
        <dbReference type="Proteomes" id="UP000250443"/>
    </source>
</evidence>
<feature type="domain" description="Aldehyde oxidase/xanthine dehydrogenase a/b hammerhead" evidence="2">
    <location>
        <begin position="211"/>
        <end position="295"/>
    </location>
</feature>
<dbReference type="PIRSF" id="PIRSF036389">
    <property type="entry name" value="IOR_B"/>
    <property type="match status" value="1"/>
</dbReference>
<dbReference type="InterPro" id="IPR036856">
    <property type="entry name" value="Ald_Oxase/Xan_DH_a/b_sf"/>
</dbReference>
<reference evidence="4 5" key="1">
    <citation type="submission" date="2018-06" db="EMBL/GenBank/DDBJ databases">
        <authorList>
            <consortium name="Pathogen Informatics"/>
            <person name="Doyle S."/>
        </authorList>
    </citation>
    <scope>NUCLEOTIDE SEQUENCE [LARGE SCALE GENOMIC DNA]</scope>
    <source>
        <strain evidence="4 5">NCTC11842</strain>
    </source>
</reference>
<dbReference type="Pfam" id="PF02738">
    <property type="entry name" value="MoCoBD_1"/>
    <property type="match status" value="1"/>
</dbReference>
<dbReference type="InterPro" id="IPR008274">
    <property type="entry name" value="AldOxase/xan_DH_MoCoBD1"/>
</dbReference>
<evidence type="ECO:0000259" key="2">
    <source>
        <dbReference type="SMART" id="SM01008"/>
    </source>
</evidence>
<dbReference type="SUPFAM" id="SSF54665">
    <property type="entry name" value="CO dehydrogenase molybdoprotein N-domain-like"/>
    <property type="match status" value="1"/>
</dbReference>
<feature type="chain" id="PRO_5015850492" evidence="1">
    <location>
        <begin position="29"/>
        <end position="747"/>
    </location>
</feature>
<name>A0A2X2EI15_PSELU</name>
<evidence type="ECO:0000256" key="1">
    <source>
        <dbReference type="SAM" id="SignalP"/>
    </source>
</evidence>
<keyword evidence="4" id="KW-0560">Oxidoreductase</keyword>
<sequence>MTFLVSRRCFLQGLSALVVGFSFNGVRAAELLTPDLSAEQMQKTLDARQLDAWLAIRQDGRVIIYSGKVELGTGVETALRQIVADELCVSFESTRLIQGDTQLTPNQGITAGSKTIQVGGAQLRQAAASARHYLFNEGARRLGLDTSVLDTVDGCVVYRGDPTGRYVRYSDLLTQGAFERSVDKTASVRAVESYRVVGQSIPRVDIPAKVFGQFRYVHDLTVPGMVHGRVIRPPITGASRLDGLKVEHLDASELPAGAQLVYEGNFVGVVAEQEWVAMQAARALKVTWSYTSTLPNPGDLYGRLRHVAGEPEVLVEQGDVIEHMGQAAQVISAEYRWPFQNHDSIGPSCAIADVRAGAATIWSGTQGIYPLRSALANLLGIDEHAVHVIYSQASGCYGHNGADDVAGDAALLSRHCGRPVRVQWSRADEHGWNPKGPAMLMQLQGGMNESGDLVAWHFQNWTPTHVTRPSAKAGAASLLAGQLSRGLAVQGPNAGGGRNAPTSYTLVNCRVETHWIDPLSSPLRPSALRGLGAVANTFANESFMDELAWAVSVDPLAFRLRYLQDPRGRAVLEAATRQARWTPRQQGPDRWKGQSVQGRGISYVQYENENAYVAVVADVDVSSAGVRVRRVTVAHDCGLIINPDGVRNQIEGNVIQAIARTLKQEVTFNPTGVTSLEWGAYPVLAFHEVPEIDIVLLDQPDQPSVGAGEATSAAVPAAIANAVFDATGLRLRQVPLTRARLTSAMHA</sequence>
<dbReference type="PROSITE" id="PS51318">
    <property type="entry name" value="TAT"/>
    <property type="match status" value="1"/>
</dbReference>
<accession>A0A2X2EI15</accession>
<proteinExistence type="predicted"/>
<dbReference type="Gene3D" id="3.90.1170.50">
    <property type="entry name" value="Aldehyde oxidase/xanthine dehydrogenase, a/b hammerhead"/>
    <property type="match status" value="1"/>
</dbReference>